<dbReference type="OMA" id="LQWARYL"/>
<dbReference type="OrthoDB" id="6429998at2759"/>
<accession>A0A401S4X3</accession>
<organism evidence="1 2">
    <name type="scientific">Chiloscyllium punctatum</name>
    <name type="common">Brownbanded bambooshark</name>
    <name type="synonym">Hemiscyllium punctatum</name>
    <dbReference type="NCBI Taxonomy" id="137246"/>
    <lineage>
        <taxon>Eukaryota</taxon>
        <taxon>Metazoa</taxon>
        <taxon>Chordata</taxon>
        <taxon>Craniata</taxon>
        <taxon>Vertebrata</taxon>
        <taxon>Chondrichthyes</taxon>
        <taxon>Elasmobranchii</taxon>
        <taxon>Galeomorphii</taxon>
        <taxon>Galeoidea</taxon>
        <taxon>Orectolobiformes</taxon>
        <taxon>Hemiscylliidae</taxon>
        <taxon>Chiloscyllium</taxon>
    </lineage>
</organism>
<evidence type="ECO:0000313" key="2">
    <source>
        <dbReference type="Proteomes" id="UP000287033"/>
    </source>
</evidence>
<keyword evidence="2" id="KW-1185">Reference proteome</keyword>
<gene>
    <name evidence="1" type="ORF">chiPu_0003847</name>
</gene>
<dbReference type="PANTHER" id="PTHR14449:SF2">
    <property type="entry name" value="FANCONI ANEMIA GROUP F PROTEIN"/>
    <property type="match status" value="1"/>
</dbReference>
<comment type="caution">
    <text evidence="1">The sequence shown here is derived from an EMBL/GenBank/DDBJ whole genome shotgun (WGS) entry which is preliminary data.</text>
</comment>
<dbReference type="InterPro" id="IPR035428">
    <property type="entry name" value="FANCF"/>
</dbReference>
<name>A0A401S4X3_CHIPU</name>
<dbReference type="GO" id="GO:0036297">
    <property type="term" value="P:interstrand cross-link repair"/>
    <property type="evidence" value="ECO:0007669"/>
    <property type="project" value="InterPro"/>
</dbReference>
<dbReference type="EMBL" id="BEZZ01000086">
    <property type="protein sequence ID" value="GCC25437.1"/>
    <property type="molecule type" value="Genomic_DNA"/>
</dbReference>
<dbReference type="GO" id="GO:0043240">
    <property type="term" value="C:Fanconi anaemia nuclear complex"/>
    <property type="evidence" value="ECO:0007669"/>
    <property type="project" value="InterPro"/>
</dbReference>
<evidence type="ECO:0008006" key="3">
    <source>
        <dbReference type="Google" id="ProtNLM"/>
    </source>
</evidence>
<dbReference type="Gene3D" id="1.25.40.490">
    <property type="match status" value="1"/>
</dbReference>
<dbReference type="STRING" id="137246.A0A401S4X3"/>
<dbReference type="AlphaFoldDB" id="A0A401S4X3"/>
<dbReference type="Pfam" id="PF11107">
    <property type="entry name" value="FANCF"/>
    <property type="match status" value="1"/>
</dbReference>
<dbReference type="InterPro" id="IPR038505">
    <property type="entry name" value="FANCF_C_sf"/>
</dbReference>
<protein>
    <recommendedName>
        <fullName evidence="3">Fanconi anemia group F protein</fullName>
    </recommendedName>
</protein>
<reference evidence="1 2" key="1">
    <citation type="journal article" date="2018" name="Nat. Ecol. Evol.">
        <title>Shark genomes provide insights into elasmobranch evolution and the origin of vertebrates.</title>
        <authorList>
            <person name="Hara Y"/>
            <person name="Yamaguchi K"/>
            <person name="Onimaru K"/>
            <person name="Kadota M"/>
            <person name="Koyanagi M"/>
            <person name="Keeley SD"/>
            <person name="Tatsumi K"/>
            <person name="Tanaka K"/>
            <person name="Motone F"/>
            <person name="Kageyama Y"/>
            <person name="Nozu R"/>
            <person name="Adachi N"/>
            <person name="Nishimura O"/>
            <person name="Nakagawa R"/>
            <person name="Tanegashima C"/>
            <person name="Kiyatake I"/>
            <person name="Matsumoto R"/>
            <person name="Murakumo K"/>
            <person name="Nishida K"/>
            <person name="Terakita A"/>
            <person name="Kuratani S"/>
            <person name="Sato K"/>
            <person name="Hyodo S Kuraku.S."/>
        </authorList>
    </citation>
    <scope>NUCLEOTIDE SEQUENCE [LARGE SCALE GENOMIC DNA]</scope>
</reference>
<sequence length="354" mass="38245">METVLENLSRFAEVLAVAHSPWAADWDDAEVSRAFQWARYLEQLSRRLEGAGCAGARAAVRQRLQEQRRLRPRAPPELPRYRALLFEELGRGGELLCGALLRNPAASAPAFHRAAAWYRSAGSGGGSAALSASLGRAVRVKAATRLLRCAWGSEPAGGVVSETGGQILRERLEERLRAAGDELPERQAAACEELLRRAFPGGGEEEEGGGEALQPLAALLLAEGADGGGEARARTLDWLLGDGRALAALGRALPCSQLAALSARSPPFARRYLRLLQRWGRALRYDAARAEWAPTSAEGPSWRRLLEHFAALWRGPPPAREAAESALRGLKAEDGDFEVPGVSVWTDLLLALTR</sequence>
<proteinExistence type="predicted"/>
<dbReference type="Proteomes" id="UP000287033">
    <property type="component" value="Unassembled WGS sequence"/>
</dbReference>
<dbReference type="PANTHER" id="PTHR14449">
    <property type="entry name" value="FANCONI ANEMIA GROUP F PROTEIN FANCF"/>
    <property type="match status" value="1"/>
</dbReference>
<evidence type="ECO:0000313" key="1">
    <source>
        <dbReference type="EMBL" id="GCC25437.1"/>
    </source>
</evidence>